<name>A0A1Q9E718_SYMMI</name>
<feature type="region of interest" description="Disordered" evidence="2">
    <location>
        <begin position="392"/>
        <end position="498"/>
    </location>
</feature>
<sequence length="903" mass="98971">MPARVSGYGKRSVKTQQCTLEQQAFLLGHIKAEWTKTSSNVPDLPSNWFGSQLAEVCPELFDEGLNLVLNTEKRLHDGIGKAIATAMLASCSAHIEATHKQLSQRFGSSVRSSVPKVLEREVPVFLLARPEPAFPPFDMQEPGFWLNRFRRFLCDQAPAKDEDEDRESVTSLCVLQDATCGVCDERCLREILNCSSEGESSCQLNLAAFRRLVDDKGDQGAYCTDDELRDMLQACRPTAISGGAGPGPAALDNAGDMPSYQLNAIVAVESDSNPVAAGQRAEVPLSGDDAFVGSEITVFNLTVLMELRFSMFDFDRDGCLGREELWAFARSSPNFDCDAEDWGEVFAELCDDYACDPGEGLSKEAFLTLVDDESEQGCYCTENELQAMLRQGPPVRALGAPRPTGKTQGKKGTKGVQPADEGFDPWSTPEAQRFREKGNEKGSKGKGKAKPVQEDEGAGLDPAAPAMDKKKLLESRQGCGTEEGNGGVATLEAPESEKPYLARMQAKKLEEQAKMPEPMPEERPPPPPVPPVEEEDIASDLLAMSRGNDKKEEDRTGAAASSTPAPPARRAVSMSAALAGPFEPYRFLWWTYRLLTGKKKSGDDEPKARAEEAVSKAFEVTFEALSKQKADMSSEYENLLCPPRGIGAAIAQLAMGDKNAVEVDQLFSALGSPARFAIGLVSAYAFGMEAVTMASPLPTSESEVSAEPAALVWCYEGCMKSEQQNKRAELQSIACSCGCRCLFYKKAIGFLRWMERKTRGAIILIVDWREVKPIADGLSPLQLQDVHIYVTARCEKSFLNAQSWVNHQRRPCDISVLEKLSEDSVEKLIRAGFPKKRVTDHDTASQKGSISDTSRQIEHKSLQISWLCYGSLVSAVQDPRMAAELEQVLKQMMMEASNEIYED</sequence>
<dbReference type="Gene3D" id="1.10.238.10">
    <property type="entry name" value="EF-hand"/>
    <property type="match status" value="1"/>
</dbReference>
<dbReference type="SUPFAM" id="SSF47473">
    <property type="entry name" value="EF-hand"/>
    <property type="match status" value="1"/>
</dbReference>
<dbReference type="OrthoDB" id="431281at2759"/>
<feature type="region of interest" description="Disordered" evidence="2">
    <location>
        <begin position="548"/>
        <end position="570"/>
    </location>
</feature>
<evidence type="ECO:0000256" key="2">
    <source>
        <dbReference type="SAM" id="MobiDB-lite"/>
    </source>
</evidence>
<feature type="compositionally biased region" description="Basic and acidic residues" evidence="2">
    <location>
        <begin position="513"/>
        <end position="524"/>
    </location>
</feature>
<feature type="region of interest" description="Disordered" evidence="2">
    <location>
        <begin position="513"/>
        <end position="533"/>
    </location>
</feature>
<feature type="domain" description="EF-hand" evidence="3">
    <location>
        <begin position="309"/>
        <end position="335"/>
    </location>
</feature>
<feature type="compositionally biased region" description="Basic and acidic residues" evidence="2">
    <location>
        <begin position="432"/>
        <end position="443"/>
    </location>
</feature>
<dbReference type="InterPro" id="IPR002048">
    <property type="entry name" value="EF_hand_dom"/>
</dbReference>
<reference evidence="4 5" key="1">
    <citation type="submission" date="2016-02" db="EMBL/GenBank/DDBJ databases">
        <title>Genome analysis of coral dinoflagellate symbionts highlights evolutionary adaptations to a symbiotic lifestyle.</title>
        <authorList>
            <person name="Aranda M."/>
            <person name="Li Y."/>
            <person name="Liew Y.J."/>
            <person name="Baumgarten S."/>
            <person name="Simakov O."/>
            <person name="Wilson M."/>
            <person name="Piel J."/>
            <person name="Ashoor H."/>
            <person name="Bougouffa S."/>
            <person name="Bajic V.B."/>
            <person name="Ryu T."/>
            <person name="Ravasi T."/>
            <person name="Bayer T."/>
            <person name="Micklem G."/>
            <person name="Kim H."/>
            <person name="Bhak J."/>
            <person name="Lajeunesse T.C."/>
            <person name="Voolstra C.R."/>
        </authorList>
    </citation>
    <scope>NUCLEOTIDE SEQUENCE [LARGE SCALE GENOMIC DNA]</scope>
    <source>
        <strain evidence="4 5">CCMP2467</strain>
    </source>
</reference>
<dbReference type="InterPro" id="IPR018247">
    <property type="entry name" value="EF_Hand_1_Ca_BS"/>
</dbReference>
<evidence type="ECO:0000313" key="5">
    <source>
        <dbReference type="Proteomes" id="UP000186817"/>
    </source>
</evidence>
<dbReference type="EMBL" id="LSRX01000242">
    <property type="protein sequence ID" value="OLQ03217.1"/>
    <property type="molecule type" value="Genomic_DNA"/>
</dbReference>
<protein>
    <recommendedName>
        <fullName evidence="3">EF-hand domain-containing protein</fullName>
    </recommendedName>
</protein>
<dbReference type="Proteomes" id="UP000186817">
    <property type="component" value="Unassembled WGS sequence"/>
</dbReference>
<organism evidence="4 5">
    <name type="scientific">Symbiodinium microadriaticum</name>
    <name type="common">Dinoflagellate</name>
    <name type="synonym">Zooxanthella microadriatica</name>
    <dbReference type="NCBI Taxonomy" id="2951"/>
    <lineage>
        <taxon>Eukaryota</taxon>
        <taxon>Sar</taxon>
        <taxon>Alveolata</taxon>
        <taxon>Dinophyceae</taxon>
        <taxon>Suessiales</taxon>
        <taxon>Symbiodiniaceae</taxon>
        <taxon>Symbiodinium</taxon>
    </lineage>
</organism>
<dbReference type="AlphaFoldDB" id="A0A1Q9E718"/>
<dbReference type="PROSITE" id="PS50222">
    <property type="entry name" value="EF_HAND_2"/>
    <property type="match status" value="1"/>
</dbReference>
<gene>
    <name evidence="4" type="ORF">AK812_SmicGene13860</name>
</gene>
<evidence type="ECO:0000259" key="3">
    <source>
        <dbReference type="PROSITE" id="PS50222"/>
    </source>
</evidence>
<proteinExistence type="predicted"/>
<evidence type="ECO:0000313" key="4">
    <source>
        <dbReference type="EMBL" id="OLQ03217.1"/>
    </source>
</evidence>
<keyword evidence="5" id="KW-1185">Reference proteome</keyword>
<feature type="compositionally biased region" description="Low complexity" evidence="2">
    <location>
        <begin position="557"/>
        <end position="570"/>
    </location>
</feature>
<accession>A0A1Q9E718</accession>
<comment type="caution">
    <text evidence="4">The sequence shown here is derived from an EMBL/GenBank/DDBJ whole genome shotgun (WGS) entry which is preliminary data.</text>
</comment>
<dbReference type="GO" id="GO:0005509">
    <property type="term" value="F:calcium ion binding"/>
    <property type="evidence" value="ECO:0007669"/>
    <property type="project" value="InterPro"/>
</dbReference>
<evidence type="ECO:0000256" key="1">
    <source>
        <dbReference type="ARBA" id="ARBA00022837"/>
    </source>
</evidence>
<keyword evidence="1" id="KW-0106">Calcium</keyword>
<dbReference type="PROSITE" id="PS00018">
    <property type="entry name" value="EF_HAND_1"/>
    <property type="match status" value="1"/>
</dbReference>
<dbReference type="InterPro" id="IPR011992">
    <property type="entry name" value="EF-hand-dom_pair"/>
</dbReference>